<dbReference type="NCBIfam" id="TIGR04183">
    <property type="entry name" value="Por_Secre_tail"/>
    <property type="match status" value="1"/>
</dbReference>
<dbReference type="Proteomes" id="UP001236507">
    <property type="component" value="Unassembled WGS sequence"/>
</dbReference>
<dbReference type="InterPro" id="IPR005135">
    <property type="entry name" value="Endo/exonuclease/phosphatase"/>
</dbReference>
<feature type="domain" description="Secretion system C-terminal sorting" evidence="3">
    <location>
        <begin position="921"/>
        <end position="987"/>
    </location>
</feature>
<dbReference type="InterPro" id="IPR036700">
    <property type="entry name" value="BOBF_sf"/>
</dbReference>
<reference evidence="4 5" key="1">
    <citation type="submission" date="2023-05" db="EMBL/GenBank/DDBJ databases">
        <title>Novel species of genus Flectobacillus isolated from stream in China.</title>
        <authorList>
            <person name="Lu H."/>
        </authorList>
    </citation>
    <scope>NUCLEOTIDE SEQUENCE [LARGE SCALE GENOMIC DNA]</scope>
    <source>
        <strain evidence="4 5">KCTC 42575</strain>
    </source>
</reference>
<dbReference type="SUPFAM" id="SSF56219">
    <property type="entry name" value="DNase I-like"/>
    <property type="match status" value="1"/>
</dbReference>
<dbReference type="EMBL" id="JASHIF010000015">
    <property type="protein sequence ID" value="MDI9860939.1"/>
    <property type="molecule type" value="Genomic_DNA"/>
</dbReference>
<feature type="domain" description="Endonuclease/exonuclease/phosphatase" evidence="2">
    <location>
        <begin position="602"/>
        <end position="891"/>
    </location>
</feature>
<feature type="chain" id="PRO_5047413173" evidence="1">
    <location>
        <begin position="23"/>
        <end position="993"/>
    </location>
</feature>
<protein>
    <submittedName>
        <fullName evidence="4">T9SS type A sorting domain-containing protein</fullName>
    </submittedName>
</protein>
<gene>
    <name evidence="4" type="ORF">QM524_17115</name>
</gene>
<keyword evidence="5" id="KW-1185">Reference proteome</keyword>
<keyword evidence="1" id="KW-0732">Signal</keyword>
<dbReference type="RefSeq" id="WP_283345508.1">
    <property type="nucleotide sequence ID" value="NZ_JASHIF010000015.1"/>
</dbReference>
<evidence type="ECO:0000259" key="2">
    <source>
        <dbReference type="Pfam" id="PF03372"/>
    </source>
</evidence>
<organism evidence="4 5">
    <name type="scientific">Flectobacillus roseus</name>
    <dbReference type="NCBI Taxonomy" id="502259"/>
    <lineage>
        <taxon>Bacteria</taxon>
        <taxon>Pseudomonadati</taxon>
        <taxon>Bacteroidota</taxon>
        <taxon>Cytophagia</taxon>
        <taxon>Cytophagales</taxon>
        <taxon>Flectobacillaceae</taxon>
        <taxon>Flectobacillus</taxon>
    </lineage>
</organism>
<name>A0ABT6YBJ0_9BACT</name>
<dbReference type="InterPro" id="IPR036691">
    <property type="entry name" value="Endo/exonu/phosph_ase_sf"/>
</dbReference>
<evidence type="ECO:0000313" key="4">
    <source>
        <dbReference type="EMBL" id="MDI9860939.1"/>
    </source>
</evidence>
<dbReference type="InterPro" id="IPR026444">
    <property type="entry name" value="Secre_tail"/>
</dbReference>
<proteinExistence type="predicted"/>
<dbReference type="Pfam" id="PF18962">
    <property type="entry name" value="Por_Secre_tail"/>
    <property type="match status" value="1"/>
</dbReference>
<feature type="signal peptide" evidence="1">
    <location>
        <begin position="1"/>
        <end position="22"/>
    </location>
</feature>
<dbReference type="SUPFAM" id="SSF101756">
    <property type="entry name" value="Hypothetical protein YgiW"/>
    <property type="match status" value="1"/>
</dbReference>
<dbReference type="Pfam" id="PF03372">
    <property type="entry name" value="Exo_endo_phos"/>
    <property type="match status" value="1"/>
</dbReference>
<evidence type="ECO:0000259" key="3">
    <source>
        <dbReference type="Pfam" id="PF18962"/>
    </source>
</evidence>
<comment type="caution">
    <text evidence="4">The sequence shown here is derived from an EMBL/GenBank/DDBJ whole genome shotgun (WGS) entry which is preliminary data.</text>
</comment>
<evidence type="ECO:0000256" key="1">
    <source>
        <dbReference type="SAM" id="SignalP"/>
    </source>
</evidence>
<dbReference type="Gene3D" id="3.60.10.10">
    <property type="entry name" value="Endonuclease/exonuclease/phosphatase"/>
    <property type="match status" value="1"/>
</dbReference>
<evidence type="ECO:0000313" key="5">
    <source>
        <dbReference type="Proteomes" id="UP001236507"/>
    </source>
</evidence>
<accession>A0ABT6YBJ0</accession>
<sequence>MRKFLPSLVLLIALLSPYGILAQSFSEDFNFSGLLTANGWTAHSGGGTNAISTTTGLVFAGLNNAGNAAVLTTSGEDVSKLLATPFSTGSVYVSCLVNVTAAKTAGDYFIHLIQGTTSSGGFNPRIYIRSSTDGIQFGISKGSASGTTLAYTTKSYALNTTYLLVFRYTFNSTATNDDTSELFVTDALSSNSEPAKTDWLASLDTQNDATSLGMIALRQGTAANAPNVIVDRLKVGDSWASVASLSSLPTLSAVGTTLSNTNLGTASAASKITVTASDLVADIAVSFKTATDNFEMSFDDGKTWGTTGTINQKGGAFLVRSSTKAILGNNEASILLSSGSVSSTIIVKGTVFPAGTGLCGITTNIKQVRDNIPAQNTYSGGSASIAGRVTSKFGSNKFYLQDNTGGIAVFSASGATLFANISVGDSVQVVGSLARFSGEAEILNPTCINKVASTSKTPTVAVFDASKKGTTTLSTFLESNEGKVVKLIGMNFTVNTGNFASATNYKVIACNEMGETEVRVDATATGVIGTAVPSVTQDITGTIGHYINTSGTVDILQVFPYVASDISKSSTSCTITVPTPASYCGTLAGATISADSTLDITTWNVEWLGNTTISPSALGPIKDTLQMNNVITVINKLKSDVFCLEEVCNHTYFASLLAQSLPNYGIKCQTDYYSHYFDAPEKASDPTTYAQKICFVYKKDIITPVDAETKSLLVGKYTYPPANNWASGRLPYMFVADAKINGKTKRINFVGIHAKSGSAVSDYTRRKQDAIDLKAELDSKYASNTVIVLGDYNDDLDTSIALGNASSYKEFVADAANYKTISKSLSDCKVSSTASYSDIIDHIMVSNEIGILTEGAANPAVSTSGIYYINSTLNVSRPIDFVADYTNSTSDHYPVNARFYFGFLPVKVLGFEKEEQAFYKVYPNPVQDNLTIDLLTAGETSEITIADVMGRVVWTKTTNANLVTVPTSDFTKGLYIIRINRGKSSSAFKIEKL</sequence>